<comment type="caution">
    <text evidence="1">The sequence shown here is derived from an EMBL/GenBank/DDBJ whole genome shotgun (WGS) entry which is preliminary data.</text>
</comment>
<dbReference type="Proteomes" id="UP001501752">
    <property type="component" value="Unassembled WGS sequence"/>
</dbReference>
<evidence type="ECO:0000313" key="1">
    <source>
        <dbReference type="EMBL" id="GAA4884124.1"/>
    </source>
</evidence>
<gene>
    <name evidence="1" type="ORF">GCM10023235_76130</name>
</gene>
<sequence>MVAEALVRVGVPAGEAPRPAERLLVGHPLWDPARWSLPGASPLGGGGATYPGVLLCDDPGSPRTRIRLARGIGREQHEQLARALGTWQP</sequence>
<protein>
    <submittedName>
        <fullName evidence="1">Uncharacterized protein</fullName>
    </submittedName>
</protein>
<proteinExistence type="predicted"/>
<accession>A0ABP9ER66</accession>
<name>A0ABP9ER66_9ACTN</name>
<dbReference type="RefSeq" id="WP_345701493.1">
    <property type="nucleotide sequence ID" value="NZ_BAABIS010000001.1"/>
</dbReference>
<evidence type="ECO:0000313" key="2">
    <source>
        <dbReference type="Proteomes" id="UP001501752"/>
    </source>
</evidence>
<dbReference type="EMBL" id="BAABIS010000001">
    <property type="protein sequence ID" value="GAA4884124.1"/>
    <property type="molecule type" value="Genomic_DNA"/>
</dbReference>
<keyword evidence="2" id="KW-1185">Reference proteome</keyword>
<reference evidence="2" key="1">
    <citation type="journal article" date="2019" name="Int. J. Syst. Evol. Microbiol.">
        <title>The Global Catalogue of Microorganisms (GCM) 10K type strain sequencing project: providing services to taxonomists for standard genome sequencing and annotation.</title>
        <authorList>
            <consortium name="The Broad Institute Genomics Platform"/>
            <consortium name="The Broad Institute Genome Sequencing Center for Infectious Disease"/>
            <person name="Wu L."/>
            <person name="Ma J."/>
        </authorList>
    </citation>
    <scope>NUCLEOTIDE SEQUENCE [LARGE SCALE GENOMIC DNA]</scope>
    <source>
        <strain evidence="2">JCM 13006</strain>
    </source>
</reference>
<organism evidence="1 2">
    <name type="scientific">Kitasatospora terrestris</name>
    <dbReference type="NCBI Taxonomy" id="258051"/>
    <lineage>
        <taxon>Bacteria</taxon>
        <taxon>Bacillati</taxon>
        <taxon>Actinomycetota</taxon>
        <taxon>Actinomycetes</taxon>
        <taxon>Kitasatosporales</taxon>
        <taxon>Streptomycetaceae</taxon>
        <taxon>Kitasatospora</taxon>
    </lineage>
</organism>